<protein>
    <submittedName>
        <fullName evidence="3">Uncharacterized protein</fullName>
    </submittedName>
</protein>
<keyword evidence="2" id="KW-0472">Membrane</keyword>
<reference evidence="3 4" key="1">
    <citation type="journal article" date="2013" name="Curr. Biol.">
        <title>The Genome of the Foraminiferan Reticulomyxa filosa.</title>
        <authorList>
            <person name="Glockner G."/>
            <person name="Hulsmann N."/>
            <person name="Schleicher M."/>
            <person name="Noegel A.A."/>
            <person name="Eichinger L."/>
            <person name="Gallinger C."/>
            <person name="Pawlowski J."/>
            <person name="Sierra R."/>
            <person name="Euteneuer U."/>
            <person name="Pillet L."/>
            <person name="Moustafa A."/>
            <person name="Platzer M."/>
            <person name="Groth M."/>
            <person name="Szafranski K."/>
            <person name="Schliwa M."/>
        </authorList>
    </citation>
    <scope>NUCLEOTIDE SEQUENCE [LARGE SCALE GENOMIC DNA]</scope>
</reference>
<evidence type="ECO:0000313" key="3">
    <source>
        <dbReference type="EMBL" id="ETO19656.1"/>
    </source>
</evidence>
<accession>X6N0Q1</accession>
<feature type="region of interest" description="Disordered" evidence="1">
    <location>
        <begin position="110"/>
        <end position="141"/>
    </location>
</feature>
<name>X6N0Q1_RETFI</name>
<dbReference type="EMBL" id="ASPP01013435">
    <property type="protein sequence ID" value="ETO19656.1"/>
    <property type="molecule type" value="Genomic_DNA"/>
</dbReference>
<gene>
    <name evidence="3" type="ORF">RFI_17574</name>
</gene>
<feature type="transmembrane region" description="Helical" evidence="2">
    <location>
        <begin position="189"/>
        <end position="209"/>
    </location>
</feature>
<evidence type="ECO:0000256" key="2">
    <source>
        <dbReference type="SAM" id="Phobius"/>
    </source>
</evidence>
<evidence type="ECO:0000313" key="4">
    <source>
        <dbReference type="Proteomes" id="UP000023152"/>
    </source>
</evidence>
<keyword evidence="2" id="KW-0812">Transmembrane</keyword>
<feature type="compositionally biased region" description="Acidic residues" evidence="1">
    <location>
        <begin position="125"/>
        <end position="136"/>
    </location>
</feature>
<keyword evidence="2" id="KW-1133">Transmembrane helix</keyword>
<keyword evidence="4" id="KW-1185">Reference proteome</keyword>
<dbReference type="Proteomes" id="UP000023152">
    <property type="component" value="Unassembled WGS sequence"/>
</dbReference>
<dbReference type="AlphaFoldDB" id="X6N0Q1"/>
<sequence length="210" mass="24840">MGNSLDRKWDCRVCLSKKLKGQKCTICNTQRWCSQEGRQTSNKVTKVQIGLGNKRKEQRLRESRERGKRVGRNYYKDIEKKSETWKHMIPSHYELSLLLKAHLLNEGLVSMNDNDNEDGNGTSEREEDEDDEEEEEERKRTRGEMVGIDFIALNIALFCYESNEPMQINIKKILYQITVHQWQLPMEHYILDVIATFVGGIFYFLFFIFF</sequence>
<comment type="caution">
    <text evidence="3">The sequence shown here is derived from an EMBL/GenBank/DDBJ whole genome shotgun (WGS) entry which is preliminary data.</text>
</comment>
<proteinExistence type="predicted"/>
<evidence type="ECO:0000256" key="1">
    <source>
        <dbReference type="SAM" id="MobiDB-lite"/>
    </source>
</evidence>
<organism evidence="3 4">
    <name type="scientific">Reticulomyxa filosa</name>
    <dbReference type="NCBI Taxonomy" id="46433"/>
    <lineage>
        <taxon>Eukaryota</taxon>
        <taxon>Sar</taxon>
        <taxon>Rhizaria</taxon>
        <taxon>Retaria</taxon>
        <taxon>Foraminifera</taxon>
        <taxon>Monothalamids</taxon>
        <taxon>Reticulomyxidae</taxon>
        <taxon>Reticulomyxa</taxon>
    </lineage>
</organism>